<dbReference type="Proteomes" id="UP001642360">
    <property type="component" value="Unassembled WGS sequence"/>
</dbReference>
<dbReference type="InterPro" id="IPR015660">
    <property type="entry name" value="MASH1/Ascl1a-like"/>
</dbReference>
<reference evidence="7 8" key="1">
    <citation type="submission" date="2024-02" db="EMBL/GenBank/DDBJ databases">
        <authorList>
            <person name="Vignale AGUSTIN F."/>
            <person name="Sosa J E."/>
            <person name="Modenutti C."/>
        </authorList>
    </citation>
    <scope>NUCLEOTIDE SEQUENCE [LARGE SCALE GENOMIC DNA]</scope>
</reference>
<keyword evidence="2" id="KW-0805">Transcription regulation</keyword>
<keyword evidence="3" id="KW-0804">Transcription</keyword>
<dbReference type="Gene3D" id="4.10.280.10">
    <property type="entry name" value="Helix-loop-helix DNA-binding domain"/>
    <property type="match status" value="1"/>
</dbReference>
<comment type="subcellular location">
    <subcellularLocation>
        <location evidence="1">Nucleus</location>
    </subcellularLocation>
</comment>
<dbReference type="FunFam" id="4.10.280.10:FF:000146">
    <property type="entry name" value="Transcription factor bHLH162"/>
    <property type="match status" value="1"/>
</dbReference>
<keyword evidence="4" id="KW-0539">Nucleus</keyword>
<evidence type="ECO:0000313" key="8">
    <source>
        <dbReference type="Proteomes" id="UP001642360"/>
    </source>
</evidence>
<gene>
    <name evidence="7" type="ORF">ILEXP_LOCUS38806</name>
</gene>
<evidence type="ECO:0000256" key="3">
    <source>
        <dbReference type="ARBA" id="ARBA00023163"/>
    </source>
</evidence>
<evidence type="ECO:0000313" key="7">
    <source>
        <dbReference type="EMBL" id="CAK9169364.1"/>
    </source>
</evidence>
<dbReference type="GO" id="GO:0005634">
    <property type="term" value="C:nucleus"/>
    <property type="evidence" value="ECO:0007669"/>
    <property type="project" value="UniProtKB-SubCell"/>
</dbReference>
<evidence type="ECO:0000259" key="6">
    <source>
        <dbReference type="PROSITE" id="PS50888"/>
    </source>
</evidence>
<feature type="coiled-coil region" evidence="5">
    <location>
        <begin position="52"/>
        <end position="79"/>
    </location>
</feature>
<dbReference type="SMART" id="SM00353">
    <property type="entry name" value="HLH"/>
    <property type="match status" value="1"/>
</dbReference>
<name>A0ABC8TR45_9AQUA</name>
<dbReference type="EMBL" id="CAUOFW020005280">
    <property type="protein sequence ID" value="CAK9169364.1"/>
    <property type="molecule type" value="Genomic_DNA"/>
</dbReference>
<sequence>MRSNSSPDKLDRKTIERNRRIHMKSLCFKLTSLVPPHHFKPSKDMLSQQDQLDQVATYIKQLRDRVQELEGRKIKLSLGTSGSKNNTKDSIMTGSRLPVVELRESGSTLEVVLISGLEKNFMLYEVISILEDEGAEVLSATMSTVGDKVFHTVHAQVRISRFGVETARASQRLQELVC</sequence>
<dbReference type="GO" id="GO:0006355">
    <property type="term" value="P:regulation of DNA-templated transcription"/>
    <property type="evidence" value="ECO:0007669"/>
    <property type="project" value="UniProtKB-ARBA"/>
</dbReference>
<evidence type="ECO:0000256" key="2">
    <source>
        <dbReference type="ARBA" id="ARBA00023015"/>
    </source>
</evidence>
<organism evidence="7 8">
    <name type="scientific">Ilex paraguariensis</name>
    <name type="common">yerba mate</name>
    <dbReference type="NCBI Taxonomy" id="185542"/>
    <lineage>
        <taxon>Eukaryota</taxon>
        <taxon>Viridiplantae</taxon>
        <taxon>Streptophyta</taxon>
        <taxon>Embryophyta</taxon>
        <taxon>Tracheophyta</taxon>
        <taxon>Spermatophyta</taxon>
        <taxon>Magnoliopsida</taxon>
        <taxon>eudicotyledons</taxon>
        <taxon>Gunneridae</taxon>
        <taxon>Pentapetalae</taxon>
        <taxon>asterids</taxon>
        <taxon>campanulids</taxon>
        <taxon>Aquifoliales</taxon>
        <taxon>Aquifoliaceae</taxon>
        <taxon>Ilex</taxon>
    </lineage>
</organism>
<comment type="caution">
    <text evidence="7">The sequence shown here is derived from an EMBL/GenBank/DDBJ whole genome shotgun (WGS) entry which is preliminary data.</text>
</comment>
<protein>
    <recommendedName>
        <fullName evidence="6">BHLH domain-containing protein</fullName>
    </recommendedName>
</protein>
<dbReference type="AlphaFoldDB" id="A0ABC8TR45"/>
<dbReference type="PANTHER" id="PTHR13935:SF46">
    <property type="entry name" value="TRANSCRIPTION FACTOR BHLH167-RELATED"/>
    <property type="match status" value="1"/>
</dbReference>
<keyword evidence="5" id="KW-0175">Coiled coil</keyword>
<evidence type="ECO:0000256" key="4">
    <source>
        <dbReference type="ARBA" id="ARBA00023242"/>
    </source>
</evidence>
<dbReference type="Pfam" id="PF00010">
    <property type="entry name" value="HLH"/>
    <property type="match status" value="1"/>
</dbReference>
<dbReference type="PROSITE" id="PS50888">
    <property type="entry name" value="BHLH"/>
    <property type="match status" value="1"/>
</dbReference>
<proteinExistence type="predicted"/>
<feature type="domain" description="BHLH" evidence="6">
    <location>
        <begin position="7"/>
        <end position="62"/>
    </location>
</feature>
<accession>A0ABC8TR45</accession>
<dbReference type="InterPro" id="IPR011598">
    <property type="entry name" value="bHLH_dom"/>
</dbReference>
<dbReference type="SUPFAM" id="SSF47459">
    <property type="entry name" value="HLH, helix-loop-helix DNA-binding domain"/>
    <property type="match status" value="1"/>
</dbReference>
<dbReference type="PANTHER" id="PTHR13935">
    <property type="entry name" value="ACHAETE-SCUTE TRANSCRIPTION FACTOR-RELATED"/>
    <property type="match status" value="1"/>
</dbReference>
<evidence type="ECO:0000256" key="1">
    <source>
        <dbReference type="ARBA" id="ARBA00004123"/>
    </source>
</evidence>
<evidence type="ECO:0000256" key="5">
    <source>
        <dbReference type="SAM" id="Coils"/>
    </source>
</evidence>
<dbReference type="InterPro" id="IPR036638">
    <property type="entry name" value="HLH_DNA-bd_sf"/>
</dbReference>
<keyword evidence="8" id="KW-1185">Reference proteome</keyword>